<dbReference type="AlphaFoldDB" id="A0A173ZDM4"/>
<gene>
    <name evidence="1" type="ORF">ERS852417_00901</name>
</gene>
<dbReference type="Proteomes" id="UP000095384">
    <property type="component" value="Unassembled WGS sequence"/>
</dbReference>
<proteinExistence type="predicted"/>
<evidence type="ECO:0000313" key="1">
    <source>
        <dbReference type="EMBL" id="CUN73596.1"/>
    </source>
</evidence>
<name>A0A173ZDM4_9FIRM</name>
<dbReference type="EMBL" id="CYYW01000004">
    <property type="protein sequence ID" value="CUN73596.1"/>
    <property type="molecule type" value="Genomic_DNA"/>
</dbReference>
<protein>
    <submittedName>
        <fullName evidence="1">Uncharacterized protein</fullName>
    </submittedName>
</protein>
<reference evidence="1 2" key="1">
    <citation type="submission" date="2015-09" db="EMBL/GenBank/DDBJ databases">
        <authorList>
            <consortium name="Pathogen Informatics"/>
        </authorList>
    </citation>
    <scope>NUCLEOTIDE SEQUENCE [LARGE SCALE GENOMIC DNA]</scope>
    <source>
        <strain evidence="1 2">2789STDY5608860</strain>
    </source>
</reference>
<sequence>MGTTLRAELSEKNPYWIEKHRYYELKHFCLQYPIWKKAYAALDGTNTKTMNLAMRVITNNIDDPTSRYAIARAYYADRMNMLERVATMTSPELGDYILKGVTEGISYDILKARLNVPCCKDTYYELYRRFFWLLDIERG</sequence>
<organism evidence="1 2">
    <name type="scientific">Agathobacter rectalis</name>
    <dbReference type="NCBI Taxonomy" id="39491"/>
    <lineage>
        <taxon>Bacteria</taxon>
        <taxon>Bacillati</taxon>
        <taxon>Bacillota</taxon>
        <taxon>Clostridia</taxon>
        <taxon>Lachnospirales</taxon>
        <taxon>Lachnospiraceae</taxon>
        <taxon>Agathobacter</taxon>
    </lineage>
</organism>
<dbReference type="RefSeq" id="WP_055223500.1">
    <property type="nucleotide sequence ID" value="NZ_CYYW01000004.1"/>
</dbReference>
<evidence type="ECO:0000313" key="2">
    <source>
        <dbReference type="Proteomes" id="UP000095384"/>
    </source>
</evidence>
<accession>A0A173ZDM4</accession>